<keyword evidence="2" id="KW-1185">Reference proteome</keyword>
<accession>A0ABM9I8P6</accession>
<evidence type="ECO:0000313" key="2">
    <source>
        <dbReference type="Proteomes" id="UP001162030"/>
    </source>
</evidence>
<protein>
    <submittedName>
        <fullName evidence="1">Uncharacterized protein</fullName>
    </submittedName>
</protein>
<name>A0ABM9I8P6_9GAMM</name>
<reference evidence="1 2" key="1">
    <citation type="submission" date="2023-03" db="EMBL/GenBank/DDBJ databases">
        <authorList>
            <person name="Pearce D."/>
        </authorList>
    </citation>
    <scope>NUCLEOTIDE SEQUENCE [LARGE SCALE GENOMIC DNA]</scope>
    <source>
        <strain evidence="1">Msz</strain>
    </source>
</reference>
<proteinExistence type="predicted"/>
<dbReference type="Proteomes" id="UP001162030">
    <property type="component" value="Chromosome"/>
</dbReference>
<sequence length="94" mass="10423">MGYGLVRSPSQIVMSAGGGSASKATDRCWNCRHPTHIEVILANANHGFRIKAFSAEMTRLDLTWRCRPLAHDIDVLPYSSRESAPPPERKGVFQ</sequence>
<dbReference type="EMBL" id="OX458333">
    <property type="protein sequence ID" value="CAI8961209.1"/>
    <property type="molecule type" value="Genomic_DNA"/>
</dbReference>
<evidence type="ECO:0000313" key="1">
    <source>
        <dbReference type="EMBL" id="CAI8961209.1"/>
    </source>
</evidence>
<organism evidence="1 2">
    <name type="scientific">Methylocaldum szegediense</name>
    <dbReference type="NCBI Taxonomy" id="73780"/>
    <lineage>
        <taxon>Bacteria</taxon>
        <taxon>Pseudomonadati</taxon>
        <taxon>Pseudomonadota</taxon>
        <taxon>Gammaproteobacteria</taxon>
        <taxon>Methylococcales</taxon>
        <taxon>Methylococcaceae</taxon>
        <taxon>Methylocaldum</taxon>
    </lineage>
</organism>
<gene>
    <name evidence="1" type="ORF">MSZNOR_4664</name>
</gene>